<dbReference type="PANTHER" id="PTHR33677:SF5">
    <property type="entry name" value="TRANSCRIPTIONAL REPRESSOR FRMR"/>
    <property type="match status" value="1"/>
</dbReference>
<accession>A0A2T0W6F8</accession>
<dbReference type="AlphaFoldDB" id="A0A2T0W6F8"/>
<protein>
    <submittedName>
        <fullName evidence="1">DNA-binding FrmR family transcriptional regulator</fullName>
    </submittedName>
</protein>
<reference evidence="1 2" key="1">
    <citation type="submission" date="2018-03" db="EMBL/GenBank/DDBJ databases">
        <title>Genomic Encyclopedia of Archaeal and Bacterial Type Strains, Phase II (KMG-II): from individual species to whole genera.</title>
        <authorList>
            <person name="Goeker M."/>
        </authorList>
    </citation>
    <scope>NUCLEOTIDE SEQUENCE [LARGE SCALE GENOMIC DNA]</scope>
    <source>
        <strain evidence="1 2">DSM 13175</strain>
    </source>
</reference>
<proteinExistence type="predicted"/>
<evidence type="ECO:0000313" key="1">
    <source>
        <dbReference type="EMBL" id="PRY82300.1"/>
    </source>
</evidence>
<dbReference type="Gene3D" id="1.20.58.1000">
    <property type="entry name" value="Metal-sensitive repressor, helix protomer"/>
    <property type="match status" value="1"/>
</dbReference>
<sequence length="103" mass="11449">MLLMSWVACQPGEGKSSKMKCDKSILNRLKRTEGQLRGVQKMLEEDKDCSDVVTQLSAVRSSVDRIMGVIVAENLKQCLENPSANAEEQEATIQKAIQLVIKK</sequence>
<keyword evidence="2" id="KW-1185">Reference proteome</keyword>
<name>A0A2T0W6F8_9LACT</name>
<dbReference type="CDD" id="cd10155">
    <property type="entry name" value="BsYrkD-like_DUF156"/>
    <property type="match status" value="1"/>
</dbReference>
<gene>
    <name evidence="1" type="ORF">CLV38_11337</name>
</gene>
<dbReference type="GO" id="GO:0045892">
    <property type="term" value="P:negative regulation of DNA-templated transcription"/>
    <property type="evidence" value="ECO:0007669"/>
    <property type="project" value="UniProtKB-ARBA"/>
</dbReference>
<dbReference type="EMBL" id="PVTO01000013">
    <property type="protein sequence ID" value="PRY82300.1"/>
    <property type="molecule type" value="Genomic_DNA"/>
</dbReference>
<dbReference type="GO" id="GO:0003677">
    <property type="term" value="F:DNA binding"/>
    <property type="evidence" value="ECO:0007669"/>
    <property type="project" value="UniProtKB-KW"/>
</dbReference>
<dbReference type="Proteomes" id="UP000238205">
    <property type="component" value="Unassembled WGS sequence"/>
</dbReference>
<dbReference type="InterPro" id="IPR003735">
    <property type="entry name" value="Metal_Tscrpt_repr"/>
</dbReference>
<dbReference type="InterPro" id="IPR038390">
    <property type="entry name" value="Metal_Tscrpt_repr_sf"/>
</dbReference>
<dbReference type="GO" id="GO:0046872">
    <property type="term" value="F:metal ion binding"/>
    <property type="evidence" value="ECO:0007669"/>
    <property type="project" value="InterPro"/>
</dbReference>
<comment type="caution">
    <text evidence="1">The sequence shown here is derived from an EMBL/GenBank/DDBJ whole genome shotgun (WGS) entry which is preliminary data.</text>
</comment>
<dbReference type="PANTHER" id="PTHR33677">
    <property type="entry name" value="TRANSCRIPTIONAL REPRESSOR FRMR-RELATED"/>
    <property type="match status" value="1"/>
</dbReference>
<keyword evidence="1" id="KW-0238">DNA-binding</keyword>
<dbReference type="Pfam" id="PF02583">
    <property type="entry name" value="Trns_repr_metal"/>
    <property type="match status" value="1"/>
</dbReference>
<evidence type="ECO:0000313" key="2">
    <source>
        <dbReference type="Proteomes" id="UP000238205"/>
    </source>
</evidence>
<organism evidence="1 2">
    <name type="scientific">Alkalibacterium olivapovliticus</name>
    <dbReference type="NCBI Taxonomy" id="99907"/>
    <lineage>
        <taxon>Bacteria</taxon>
        <taxon>Bacillati</taxon>
        <taxon>Bacillota</taxon>
        <taxon>Bacilli</taxon>
        <taxon>Lactobacillales</taxon>
        <taxon>Carnobacteriaceae</taxon>
        <taxon>Alkalibacterium</taxon>
    </lineage>
</organism>